<organism evidence="1 2">
    <name type="scientific">Plutella xylostella</name>
    <name type="common">Diamondback moth</name>
    <name type="synonym">Plutella maculipennis</name>
    <dbReference type="NCBI Taxonomy" id="51655"/>
    <lineage>
        <taxon>Eukaryota</taxon>
        <taxon>Metazoa</taxon>
        <taxon>Ecdysozoa</taxon>
        <taxon>Arthropoda</taxon>
        <taxon>Hexapoda</taxon>
        <taxon>Insecta</taxon>
        <taxon>Pterygota</taxon>
        <taxon>Neoptera</taxon>
        <taxon>Endopterygota</taxon>
        <taxon>Lepidoptera</taxon>
        <taxon>Glossata</taxon>
        <taxon>Ditrysia</taxon>
        <taxon>Yponomeutoidea</taxon>
        <taxon>Plutellidae</taxon>
        <taxon>Plutella</taxon>
    </lineage>
</organism>
<evidence type="ECO:0000313" key="1">
    <source>
        <dbReference type="EMBL" id="CAG9133065.1"/>
    </source>
</evidence>
<evidence type="ECO:0000313" key="2">
    <source>
        <dbReference type="Proteomes" id="UP000653454"/>
    </source>
</evidence>
<sequence>MAVFDGEIDFRSVTMVDFDRKEISRTRARPRPTDDNCLIVGLQRDKLSLHDPPPGAPDTLCVEDVEYYKHALERLKEECPKLGAQYFSNDIDTKVVENEIQDLKRSEYFNKYCSRDLPFMSVNLARRARALQTLRLPDDVHIPETTYRGSYRPIDPGVYTQPPLELGVKPKYDPTLQNKLREILRVNTGESVYGASHALLGKVVLQENPFGKPREEPKYGVWKTPYTYTYWVN</sequence>
<comment type="caution">
    <text evidence="1">The sequence shown here is derived from an EMBL/GenBank/DDBJ whole genome shotgun (WGS) entry which is preliminary data.</text>
</comment>
<keyword evidence="2" id="KW-1185">Reference proteome</keyword>
<reference evidence="1" key="1">
    <citation type="submission" date="2020-11" db="EMBL/GenBank/DDBJ databases">
        <authorList>
            <person name="Whiteford S."/>
        </authorList>
    </citation>
    <scope>NUCLEOTIDE SEQUENCE</scope>
</reference>
<dbReference type="Proteomes" id="UP000653454">
    <property type="component" value="Unassembled WGS sequence"/>
</dbReference>
<dbReference type="EMBL" id="CAJHNJ030000056">
    <property type="protein sequence ID" value="CAG9133065.1"/>
    <property type="molecule type" value="Genomic_DNA"/>
</dbReference>
<proteinExistence type="predicted"/>
<name>A0A8S4FWP0_PLUXY</name>
<accession>A0A8S4FWP0</accession>
<gene>
    <name evidence="1" type="ORF">PLXY2_LOCUS11317</name>
</gene>
<protein>
    <submittedName>
        <fullName evidence="1">(diamondback moth) hypothetical protein</fullName>
    </submittedName>
</protein>
<dbReference type="AlphaFoldDB" id="A0A8S4FWP0"/>